<dbReference type="InterPro" id="IPR011011">
    <property type="entry name" value="Znf_FYVE_PHD"/>
</dbReference>
<dbReference type="PANTHER" id="PTHR12157">
    <property type="entry name" value="REGULATING SYNAPTIC MEMBRANE EXOCYTOSIS PROTEIN"/>
    <property type="match status" value="1"/>
</dbReference>
<evidence type="ECO:0000313" key="13">
    <source>
        <dbReference type="EMBL" id="VVC30130.1"/>
    </source>
</evidence>
<name>A0A5E4MGV5_9HEMI</name>
<feature type="compositionally biased region" description="Low complexity" evidence="9">
    <location>
        <begin position="575"/>
        <end position="587"/>
    </location>
</feature>
<feature type="coiled-coil region" evidence="8">
    <location>
        <begin position="56"/>
        <end position="90"/>
    </location>
</feature>
<dbReference type="GO" id="GO:0042391">
    <property type="term" value="P:regulation of membrane potential"/>
    <property type="evidence" value="ECO:0007669"/>
    <property type="project" value="TreeGrafter"/>
</dbReference>
<dbReference type="EMBL" id="CABPRJ010000506">
    <property type="protein sequence ID" value="VVC30130.1"/>
    <property type="molecule type" value="Genomic_DNA"/>
</dbReference>
<feature type="domain" description="C2" evidence="10">
    <location>
        <begin position="1147"/>
        <end position="1267"/>
    </location>
</feature>
<proteinExistence type="predicted"/>
<gene>
    <name evidence="13" type="ORF">CINCED_3A025389</name>
</gene>
<dbReference type="GO" id="GO:0031267">
    <property type="term" value="F:small GTPase binding"/>
    <property type="evidence" value="ECO:0007669"/>
    <property type="project" value="InterPro"/>
</dbReference>
<feature type="compositionally biased region" description="Basic and acidic residues" evidence="9">
    <location>
        <begin position="188"/>
        <end position="206"/>
    </location>
</feature>
<feature type="compositionally biased region" description="Polar residues" evidence="9">
    <location>
        <begin position="1097"/>
        <end position="1106"/>
    </location>
</feature>
<dbReference type="GO" id="GO:0050806">
    <property type="term" value="P:positive regulation of synaptic transmission"/>
    <property type="evidence" value="ECO:0007669"/>
    <property type="project" value="TreeGrafter"/>
</dbReference>
<dbReference type="InterPro" id="IPR035892">
    <property type="entry name" value="C2_domain_sf"/>
</dbReference>
<keyword evidence="14" id="KW-1185">Reference proteome</keyword>
<dbReference type="GO" id="GO:0008270">
    <property type="term" value="F:zinc ion binding"/>
    <property type="evidence" value="ECO:0007669"/>
    <property type="project" value="UniProtKB-KW"/>
</dbReference>
<evidence type="ECO:0000256" key="5">
    <source>
        <dbReference type="ARBA" id="ARBA00023018"/>
    </source>
</evidence>
<dbReference type="SMART" id="SM00239">
    <property type="entry name" value="C2"/>
    <property type="match status" value="2"/>
</dbReference>
<comment type="subcellular location">
    <subcellularLocation>
        <location evidence="6">Synapse</location>
    </subcellularLocation>
</comment>
<dbReference type="PROSITE" id="PS50004">
    <property type="entry name" value="C2"/>
    <property type="match status" value="2"/>
</dbReference>
<keyword evidence="5" id="KW-0770">Synapse</keyword>
<feature type="compositionally biased region" description="Low complexity" evidence="9">
    <location>
        <begin position="977"/>
        <end position="986"/>
    </location>
</feature>
<dbReference type="InterPro" id="IPR010911">
    <property type="entry name" value="Rab_BD"/>
</dbReference>
<dbReference type="AlphaFoldDB" id="A0A5E4MGV5"/>
<keyword evidence="3 7" id="KW-0863">Zinc-finger</keyword>
<dbReference type="GO" id="GO:0048791">
    <property type="term" value="P:calcium ion-regulated exocytosis of neurotransmitter"/>
    <property type="evidence" value="ECO:0007669"/>
    <property type="project" value="TreeGrafter"/>
</dbReference>
<dbReference type="InterPro" id="IPR054386">
    <property type="entry name" value="RIM_Znf"/>
</dbReference>
<feature type="region of interest" description="Disordered" evidence="9">
    <location>
        <begin position="187"/>
        <end position="349"/>
    </location>
</feature>
<feature type="compositionally biased region" description="Polar residues" evidence="9">
    <location>
        <begin position="998"/>
        <end position="1008"/>
    </location>
</feature>
<evidence type="ECO:0000256" key="4">
    <source>
        <dbReference type="ARBA" id="ARBA00022833"/>
    </source>
</evidence>
<feature type="region of interest" description="Disordered" evidence="9">
    <location>
        <begin position="536"/>
        <end position="758"/>
    </location>
</feature>
<feature type="compositionally biased region" description="Polar residues" evidence="9">
    <location>
        <begin position="207"/>
        <end position="223"/>
    </location>
</feature>
<dbReference type="GO" id="GO:0042734">
    <property type="term" value="C:presynaptic membrane"/>
    <property type="evidence" value="ECO:0007669"/>
    <property type="project" value="TreeGrafter"/>
</dbReference>
<dbReference type="GO" id="GO:0044325">
    <property type="term" value="F:transmembrane transporter binding"/>
    <property type="evidence" value="ECO:0007669"/>
    <property type="project" value="TreeGrafter"/>
</dbReference>
<feature type="region of interest" description="Disordered" evidence="9">
    <location>
        <begin position="773"/>
        <end position="802"/>
    </location>
</feature>
<dbReference type="FunFam" id="3.30.40.10:FF:000453">
    <property type="entry name" value="Uncharacterized protein, isoform D"/>
    <property type="match status" value="1"/>
</dbReference>
<evidence type="ECO:0000259" key="11">
    <source>
        <dbReference type="PROSITE" id="PS50178"/>
    </source>
</evidence>
<evidence type="ECO:0008006" key="15">
    <source>
        <dbReference type="Google" id="ProtNLM"/>
    </source>
</evidence>
<dbReference type="InterPro" id="IPR017455">
    <property type="entry name" value="Znf_FYVE-rel"/>
</dbReference>
<feature type="domain" description="FYVE-type" evidence="11">
    <location>
        <begin position="102"/>
        <end position="152"/>
    </location>
</feature>
<dbReference type="PROSITE" id="PS50916">
    <property type="entry name" value="RABBD"/>
    <property type="match status" value="1"/>
</dbReference>
<keyword evidence="4" id="KW-0862">Zinc</keyword>
<evidence type="ECO:0000256" key="9">
    <source>
        <dbReference type="SAM" id="MobiDB-lite"/>
    </source>
</evidence>
<feature type="region of interest" description="Disordered" evidence="9">
    <location>
        <begin position="974"/>
        <end position="1110"/>
    </location>
</feature>
<dbReference type="GO" id="GO:0006886">
    <property type="term" value="P:intracellular protein transport"/>
    <property type="evidence" value="ECO:0007669"/>
    <property type="project" value="InterPro"/>
</dbReference>
<dbReference type="PROSITE" id="PS50178">
    <property type="entry name" value="ZF_FYVE"/>
    <property type="match status" value="1"/>
</dbReference>
<evidence type="ECO:0000256" key="3">
    <source>
        <dbReference type="ARBA" id="ARBA00022771"/>
    </source>
</evidence>
<dbReference type="OrthoDB" id="420032at2759"/>
<evidence type="ECO:0000259" key="10">
    <source>
        <dbReference type="PROSITE" id="PS50004"/>
    </source>
</evidence>
<dbReference type="PANTHER" id="PTHR12157:SF21">
    <property type="entry name" value="RAB3 INTERACTING MOLECULE, ISOFORM F"/>
    <property type="match status" value="1"/>
</dbReference>
<reference evidence="13 14" key="1">
    <citation type="submission" date="2019-08" db="EMBL/GenBank/DDBJ databases">
        <authorList>
            <person name="Alioto T."/>
            <person name="Alioto T."/>
            <person name="Gomez Garrido J."/>
        </authorList>
    </citation>
    <scope>NUCLEOTIDE SEQUENCE [LARGE SCALE GENOMIC DNA]</scope>
</reference>
<feature type="domain" description="RabBD" evidence="12">
    <location>
        <begin position="38"/>
        <end position="164"/>
    </location>
</feature>
<protein>
    <recommendedName>
        <fullName evidence="15">Regulating synaptic membrane exocytosis protein 2</fullName>
    </recommendedName>
</protein>
<feature type="domain" description="C2" evidence="10">
    <location>
        <begin position="398"/>
        <end position="523"/>
    </location>
</feature>
<dbReference type="Gene3D" id="3.30.40.10">
    <property type="entry name" value="Zinc/RING finger domain, C3HC4 (zinc finger)"/>
    <property type="match status" value="1"/>
</dbReference>
<dbReference type="Pfam" id="PF00168">
    <property type="entry name" value="C2"/>
    <property type="match status" value="2"/>
</dbReference>
<dbReference type="InterPro" id="IPR000008">
    <property type="entry name" value="C2_dom"/>
</dbReference>
<keyword evidence="2" id="KW-0677">Repeat</keyword>
<dbReference type="SUPFAM" id="SSF49562">
    <property type="entry name" value="C2 domain (Calcium/lipid-binding domain, CaLB)"/>
    <property type="match status" value="2"/>
</dbReference>
<evidence type="ECO:0000256" key="6">
    <source>
        <dbReference type="ARBA" id="ARBA00034103"/>
    </source>
</evidence>
<evidence type="ECO:0000313" key="14">
    <source>
        <dbReference type="Proteomes" id="UP000325440"/>
    </source>
</evidence>
<dbReference type="InterPro" id="IPR039032">
    <property type="entry name" value="Rim-like"/>
</dbReference>
<dbReference type="GO" id="GO:0048788">
    <property type="term" value="C:cytoskeleton of presynaptic active zone"/>
    <property type="evidence" value="ECO:0007669"/>
    <property type="project" value="TreeGrafter"/>
</dbReference>
<organism evidence="13 14">
    <name type="scientific">Cinara cedri</name>
    <dbReference type="NCBI Taxonomy" id="506608"/>
    <lineage>
        <taxon>Eukaryota</taxon>
        <taxon>Metazoa</taxon>
        <taxon>Ecdysozoa</taxon>
        <taxon>Arthropoda</taxon>
        <taxon>Hexapoda</taxon>
        <taxon>Insecta</taxon>
        <taxon>Pterygota</taxon>
        <taxon>Neoptera</taxon>
        <taxon>Paraneoptera</taxon>
        <taxon>Hemiptera</taxon>
        <taxon>Sternorrhyncha</taxon>
        <taxon>Aphidomorpha</taxon>
        <taxon>Aphidoidea</taxon>
        <taxon>Aphididae</taxon>
        <taxon>Lachninae</taxon>
        <taxon>Cinara</taxon>
    </lineage>
</organism>
<evidence type="ECO:0000259" key="12">
    <source>
        <dbReference type="PROSITE" id="PS50916"/>
    </source>
</evidence>
<sequence>MTAVPAHGTTHIAPSLCRVVALLSAVCWCWVLRMASDMPDLSHLTPEEREIIESVVHRQKQEEQKEQEIMRRKQEEVIMLEEKIRQRSEQQKKAGVELDATCHICLKTKFADGVGHLCNYCGIRCCARCGGKVTLRSSKVIWVCILCRKKQELLSKSGEWINHGMAIGSSGDSSRRSEVSSPCMMVMSDKRPKLERAHSAAEKENVLQRSNSLLRRQYSQQEPSSRKDQEHGVPGSHDEYYRTGRDDYYRGGEGAHRTGPNQQSSRSSHHHQFGPAADGGDGKPLQQTSNRGGPGTNLVRKYKRPVTGPLVQPPDRHHPHLQQHPVNYSSSEEEVRSTSECTSCDEPESEKGLYDLRKDKPYVMVTSPGSPEHLASLASNTRILRASKSVTGPNSSHVGGKIQVKLCFDSQSLKLAVTIMAASNLLPRSDGTPRSAYAKVCLLPDTSEKSKRRTKTIVNSTDPKWNQPFSFTTMRKSDLKLKVLQISVWDYDHNPTNQFLGEVLIELGLKKLDNLAEWYSLTVHKELTGEGGVQIGDYDTEYSGEHLSPPSTLSRQSDSDASDVDDCCSGRRIGADGASISSLGSSISPPPDYDHLDRRKSRRDMPPSQKSYVYGTTIEKKYVYDASSKQQPVPSRSTTSISHRSRSAAPTTSPSQHSRSRSKSPTMVTDRRSLSPPDYRYPGSVSSYRQVPSRMLARSATATPTSTPKKRQLPQIPGTTPSSLDDRIPYYFDDQTSSVRRRTRQLQPRRMPSRTSTSFSRFHNYCATSDSDIPLQQNRSLTPPHVRNSIMSRGETGDTCDIDDSDSVISSALSTQSEQPRPTRFSCCNATDYRYPSTSHSPSCSFSKSSSKRDSIHLYRYNSFPADYFLLCPIDNRPVLTENSPTENSKPLKKTRFNLNHLDNHDPLYDSDSGLDFLGFQSPTERQRSRRKRNLTLDLGESVLDVVGSYSGAAVAFSYALTDPLNAIVHGSDYGASQSRSGSQQSPVMVPTTDSKRPQFSRSLSNADVQAENIADTGSSGKRRVDSSSITENTGKSSASGTNSSSSGMGKKSASASQLSATGRKRRLGFGSKGKSSFTVHRSEEVLPGASRPLIKQPSSVSSDGEASQDGERLIIAGQSTEGEVATFIGKLGSGQKVSRQILGTPYRGDVKIGFNFYVNFMEVIVHEAKDLIKETKTKIPDTYVKVYLVKGKKCVEKHRTKTIKENLQPKYNEMLKFKSSPAGCLIQVSVWGDYGREKGRKVFMGVAVIYMDNISTSPGSTLTEWYRLFGSSSL</sequence>
<dbReference type="GO" id="GO:0048167">
    <property type="term" value="P:regulation of synaptic plasticity"/>
    <property type="evidence" value="ECO:0007669"/>
    <property type="project" value="TreeGrafter"/>
</dbReference>
<keyword evidence="8" id="KW-0175">Coiled coil</keyword>
<feature type="compositionally biased region" description="Low complexity" evidence="9">
    <location>
        <begin position="1035"/>
        <end position="1057"/>
    </location>
</feature>
<evidence type="ECO:0000256" key="2">
    <source>
        <dbReference type="ARBA" id="ARBA00022737"/>
    </source>
</evidence>
<accession>A0A5E4MGV5</accession>
<feature type="compositionally biased region" description="Low complexity" evidence="9">
    <location>
        <begin position="698"/>
        <end position="707"/>
    </location>
</feature>
<dbReference type="InterPro" id="IPR013083">
    <property type="entry name" value="Znf_RING/FYVE/PHD"/>
</dbReference>
<dbReference type="Gene3D" id="2.60.40.150">
    <property type="entry name" value="C2 domain"/>
    <property type="match status" value="2"/>
</dbReference>
<dbReference type="SUPFAM" id="SSF57903">
    <property type="entry name" value="FYVE/PHD zinc finger"/>
    <property type="match status" value="1"/>
</dbReference>
<evidence type="ECO:0000256" key="7">
    <source>
        <dbReference type="PROSITE-ProRule" id="PRU00091"/>
    </source>
</evidence>
<evidence type="ECO:0000256" key="1">
    <source>
        <dbReference type="ARBA" id="ARBA00022723"/>
    </source>
</evidence>
<dbReference type="Proteomes" id="UP000325440">
    <property type="component" value="Unassembled WGS sequence"/>
</dbReference>
<evidence type="ECO:0000256" key="8">
    <source>
        <dbReference type="SAM" id="Coils"/>
    </source>
</evidence>
<dbReference type="Pfam" id="PF22601">
    <property type="entry name" value="RIM2a_ZnF"/>
    <property type="match status" value="1"/>
</dbReference>
<feature type="compositionally biased region" description="Basic and acidic residues" evidence="9">
    <location>
        <begin position="224"/>
        <end position="256"/>
    </location>
</feature>
<keyword evidence="1" id="KW-0479">Metal-binding</keyword>